<dbReference type="EMBL" id="BK035411">
    <property type="protein sequence ID" value="DAG99400.1"/>
    <property type="molecule type" value="Genomic_DNA"/>
</dbReference>
<name>A0A8S5VW49_9CAUD</name>
<sequence>MRNMWRVLNRLMLIWLAKETCEAESMSLIF</sequence>
<accession>A0A8S5VW49</accession>
<proteinExistence type="predicted"/>
<organism evidence="1">
    <name type="scientific">Ackermannviridae sp</name>
    <dbReference type="NCBI Taxonomy" id="2831612"/>
    <lineage>
        <taxon>Viruses</taxon>
        <taxon>Duplodnaviria</taxon>
        <taxon>Heunggongvirae</taxon>
        <taxon>Uroviricota</taxon>
        <taxon>Caudoviricetes</taxon>
        <taxon>Pantevenvirales</taxon>
        <taxon>Ackermannviridae</taxon>
    </lineage>
</organism>
<evidence type="ECO:0000313" key="1">
    <source>
        <dbReference type="EMBL" id="DAG99400.1"/>
    </source>
</evidence>
<reference evidence="1" key="1">
    <citation type="journal article" date="2021" name="Proc. Natl. Acad. Sci. U.S.A.">
        <title>A Catalog of Tens of Thousands of Viruses from Human Metagenomes Reveals Hidden Associations with Chronic Diseases.</title>
        <authorList>
            <person name="Tisza M.J."/>
            <person name="Buck C.B."/>
        </authorList>
    </citation>
    <scope>NUCLEOTIDE SEQUENCE</scope>
    <source>
        <strain evidence="1">CtY4J10</strain>
    </source>
</reference>
<protein>
    <submittedName>
        <fullName evidence="1">Uncharacterized protein</fullName>
    </submittedName>
</protein>